<evidence type="ECO:0000259" key="10">
    <source>
        <dbReference type="Pfam" id="PF10509"/>
    </source>
</evidence>
<evidence type="ECO:0000256" key="1">
    <source>
        <dbReference type="ARBA" id="ARBA00006566"/>
    </source>
</evidence>
<evidence type="ECO:0000256" key="7">
    <source>
        <dbReference type="NCBIfam" id="TIGR00131"/>
    </source>
</evidence>
<keyword evidence="3" id="KW-0547">Nucleotide-binding</keyword>
<dbReference type="PRINTS" id="PR00959">
    <property type="entry name" value="MEVGALKINASE"/>
</dbReference>
<dbReference type="InterPro" id="IPR013750">
    <property type="entry name" value="GHMP_kinase_C_dom"/>
</dbReference>
<accession>A0ABU1ATU6</accession>
<dbReference type="RefSeq" id="WP_308949766.1">
    <property type="nucleotide sequence ID" value="NZ_JARXHW010000016.1"/>
</dbReference>
<dbReference type="InterPro" id="IPR000705">
    <property type="entry name" value="Galactokinase"/>
</dbReference>
<evidence type="ECO:0000256" key="2">
    <source>
        <dbReference type="ARBA" id="ARBA00022679"/>
    </source>
</evidence>
<feature type="domain" description="GHMP kinase C-terminal" evidence="9">
    <location>
        <begin position="285"/>
        <end position="349"/>
    </location>
</feature>
<evidence type="ECO:0000256" key="4">
    <source>
        <dbReference type="ARBA" id="ARBA00022777"/>
    </source>
</evidence>
<dbReference type="Pfam" id="PF00288">
    <property type="entry name" value="GHMP_kinases_N"/>
    <property type="match status" value="1"/>
</dbReference>
<name>A0ABU1ATU6_9BACT</name>
<dbReference type="PROSITE" id="PS00627">
    <property type="entry name" value="GHMP_KINASES_ATP"/>
    <property type="match status" value="1"/>
</dbReference>
<dbReference type="Gene3D" id="3.30.230.10">
    <property type="match status" value="1"/>
</dbReference>
<dbReference type="EC" id="2.7.1.6" evidence="7"/>
<evidence type="ECO:0000259" key="8">
    <source>
        <dbReference type="Pfam" id="PF00288"/>
    </source>
</evidence>
<organism evidence="11 12">
    <name type="scientific">Thalassobacterium maritimum</name>
    <dbReference type="NCBI Taxonomy" id="3041265"/>
    <lineage>
        <taxon>Bacteria</taxon>
        <taxon>Pseudomonadati</taxon>
        <taxon>Verrucomicrobiota</taxon>
        <taxon>Opitutia</taxon>
        <taxon>Puniceicoccales</taxon>
        <taxon>Coraliomargaritaceae</taxon>
        <taxon>Thalassobacterium</taxon>
    </lineage>
</organism>
<dbReference type="InterPro" id="IPR014721">
    <property type="entry name" value="Ribsml_uS5_D2-typ_fold_subgr"/>
</dbReference>
<reference evidence="11 12" key="1">
    <citation type="submission" date="2023-04" db="EMBL/GenBank/DDBJ databases">
        <title>A novel bacteria isolated from coastal sediment.</title>
        <authorList>
            <person name="Liu X.-J."/>
            <person name="Du Z.-J."/>
        </authorList>
    </citation>
    <scope>NUCLEOTIDE SEQUENCE [LARGE SCALE GENOMIC DNA]</scope>
    <source>
        <strain evidence="11 12">SDUM461003</strain>
    </source>
</reference>
<dbReference type="PRINTS" id="PR00473">
    <property type="entry name" value="GALCTOKINASE"/>
</dbReference>
<dbReference type="Pfam" id="PF10509">
    <property type="entry name" value="GalKase_gal_bdg"/>
    <property type="match status" value="1"/>
</dbReference>
<keyword evidence="6" id="KW-0119">Carbohydrate metabolism</keyword>
<dbReference type="Gene3D" id="3.30.70.890">
    <property type="entry name" value="GHMP kinase, C-terminal domain"/>
    <property type="match status" value="1"/>
</dbReference>
<dbReference type="InterPro" id="IPR006203">
    <property type="entry name" value="GHMP_knse_ATP-bd_CS"/>
</dbReference>
<proteinExistence type="inferred from homology"/>
<protein>
    <recommendedName>
        <fullName evidence="7">Galactokinase</fullName>
        <ecNumber evidence="7">2.7.1.6</ecNumber>
    </recommendedName>
</protein>
<dbReference type="SUPFAM" id="SSF54211">
    <property type="entry name" value="Ribosomal protein S5 domain 2-like"/>
    <property type="match status" value="1"/>
</dbReference>
<comment type="similarity">
    <text evidence="1">Belongs to the GHMP kinase family. GalK subfamily.</text>
</comment>
<comment type="caution">
    <text evidence="11">The sequence shown here is derived from an EMBL/GenBank/DDBJ whole genome shotgun (WGS) entry which is preliminary data.</text>
</comment>
<keyword evidence="6" id="KW-0299">Galactose metabolism</keyword>
<dbReference type="EMBL" id="JARXHW010000016">
    <property type="protein sequence ID" value="MDQ8207580.1"/>
    <property type="molecule type" value="Genomic_DNA"/>
</dbReference>
<dbReference type="PANTHER" id="PTHR10457:SF7">
    <property type="entry name" value="GALACTOKINASE-RELATED"/>
    <property type="match status" value="1"/>
</dbReference>
<dbReference type="InterPro" id="IPR006204">
    <property type="entry name" value="GHMP_kinase_N_dom"/>
</dbReference>
<dbReference type="InterPro" id="IPR006206">
    <property type="entry name" value="Mevalonate/galactokinase"/>
</dbReference>
<keyword evidence="12" id="KW-1185">Reference proteome</keyword>
<dbReference type="NCBIfam" id="TIGR00131">
    <property type="entry name" value="gal_kin"/>
    <property type="match status" value="1"/>
</dbReference>
<dbReference type="Pfam" id="PF08544">
    <property type="entry name" value="GHMP_kinases_C"/>
    <property type="match status" value="1"/>
</dbReference>
<dbReference type="PANTHER" id="PTHR10457">
    <property type="entry name" value="MEVALONATE KINASE/GALACTOKINASE"/>
    <property type="match status" value="1"/>
</dbReference>
<evidence type="ECO:0000313" key="12">
    <source>
        <dbReference type="Proteomes" id="UP001225316"/>
    </source>
</evidence>
<evidence type="ECO:0000256" key="5">
    <source>
        <dbReference type="ARBA" id="ARBA00022840"/>
    </source>
</evidence>
<dbReference type="InterPro" id="IPR020568">
    <property type="entry name" value="Ribosomal_Su5_D2-typ_SF"/>
</dbReference>
<dbReference type="SUPFAM" id="SSF55060">
    <property type="entry name" value="GHMP Kinase, C-terminal domain"/>
    <property type="match status" value="1"/>
</dbReference>
<keyword evidence="2 11" id="KW-0808">Transferase</keyword>
<evidence type="ECO:0000256" key="3">
    <source>
        <dbReference type="ARBA" id="ARBA00022741"/>
    </source>
</evidence>
<evidence type="ECO:0000313" key="11">
    <source>
        <dbReference type="EMBL" id="MDQ8207580.1"/>
    </source>
</evidence>
<keyword evidence="4" id="KW-0418">Kinase</keyword>
<dbReference type="InterPro" id="IPR036554">
    <property type="entry name" value="GHMP_kinase_C_sf"/>
</dbReference>
<gene>
    <name evidence="11" type="primary">galK</name>
    <name evidence="11" type="ORF">QEH52_08670</name>
</gene>
<dbReference type="GO" id="GO:0004335">
    <property type="term" value="F:galactokinase activity"/>
    <property type="evidence" value="ECO:0007669"/>
    <property type="project" value="UniProtKB-EC"/>
</dbReference>
<feature type="domain" description="GHMP kinase N-terminal" evidence="8">
    <location>
        <begin position="93"/>
        <end position="181"/>
    </location>
</feature>
<sequence length="386" mass="41247">MPPLDNLSAQLFQRHFSGQPSHSAFAPGRIEFIGNHTDYNGGLVMGAAVTEGITIAVSLRDDEQIQIVSDAGDLVELNLGNYQPLSGPDSWTNYPIGVTQVMTELGMRTPTGYNMAVTSTLPAGAGMSSSAAFELATAKALAALYGFETDTAGFARIGRKAENEFVGMPCGILDQGVSAFGQADHLVKIDCATESFATEPMPEGAHFWIFNSNKKHALVDSAYADRHRECHEALAQLQVDYPDAQNLSQITEAQLESSKPKIDELLYRRAAHVVGENARVQAVQAALAQNDLKAVGSALNASHESSRVNFNNSIEELDTLVDLLKQQPNVYGARLTGGGFGGAVMALTDADFGQTHADLIATAFEAKHQLQPSIFHTRAGDGAQLL</sequence>
<dbReference type="InterPro" id="IPR019539">
    <property type="entry name" value="GalKase_N"/>
</dbReference>
<evidence type="ECO:0000256" key="6">
    <source>
        <dbReference type="ARBA" id="ARBA00023144"/>
    </source>
</evidence>
<dbReference type="PIRSF" id="PIRSF000530">
    <property type="entry name" value="Galactokinase"/>
    <property type="match status" value="1"/>
</dbReference>
<feature type="domain" description="Galactokinase N-terminal" evidence="10">
    <location>
        <begin position="11"/>
        <end position="58"/>
    </location>
</feature>
<keyword evidence="5" id="KW-0067">ATP-binding</keyword>
<dbReference type="Proteomes" id="UP001225316">
    <property type="component" value="Unassembled WGS sequence"/>
</dbReference>
<evidence type="ECO:0000259" key="9">
    <source>
        <dbReference type="Pfam" id="PF08544"/>
    </source>
</evidence>